<evidence type="ECO:0000313" key="2">
    <source>
        <dbReference type="EMBL" id="SFT61120.1"/>
    </source>
</evidence>
<dbReference type="RefSeq" id="WP_093579130.1">
    <property type="nucleotide sequence ID" value="NZ_FPBA01000005.1"/>
</dbReference>
<organism evidence="2 3">
    <name type="scientific">Geodermatophilus amargosae</name>
    <dbReference type="NCBI Taxonomy" id="1296565"/>
    <lineage>
        <taxon>Bacteria</taxon>
        <taxon>Bacillati</taxon>
        <taxon>Actinomycetota</taxon>
        <taxon>Actinomycetes</taxon>
        <taxon>Geodermatophilales</taxon>
        <taxon>Geodermatophilaceae</taxon>
        <taxon>Geodermatophilus</taxon>
    </lineage>
</organism>
<keyword evidence="3" id="KW-1185">Reference proteome</keyword>
<name>A0A1I6ZEI4_9ACTN</name>
<evidence type="ECO:0000313" key="3">
    <source>
        <dbReference type="Proteomes" id="UP000199546"/>
    </source>
</evidence>
<dbReference type="AlphaFoldDB" id="A0A1I6ZEI4"/>
<feature type="region of interest" description="Disordered" evidence="1">
    <location>
        <begin position="28"/>
        <end position="71"/>
    </location>
</feature>
<proteinExistence type="predicted"/>
<feature type="compositionally biased region" description="Polar residues" evidence="1">
    <location>
        <begin position="58"/>
        <end position="71"/>
    </location>
</feature>
<protein>
    <submittedName>
        <fullName evidence="2">Uncharacterized protein</fullName>
    </submittedName>
</protein>
<feature type="compositionally biased region" description="Low complexity" evidence="1">
    <location>
        <begin position="28"/>
        <end position="42"/>
    </location>
</feature>
<dbReference type="EMBL" id="FPBA01000005">
    <property type="protein sequence ID" value="SFT61120.1"/>
    <property type="molecule type" value="Genomic_DNA"/>
</dbReference>
<accession>A0A1I6ZEI4</accession>
<sequence>MLTTLLVTGGVLAGLMLLLALIVALSSRPAPRTAPRPGERTAGWVADAGRPHPDAWSPLTSTTTTEIRPVR</sequence>
<evidence type="ECO:0000256" key="1">
    <source>
        <dbReference type="SAM" id="MobiDB-lite"/>
    </source>
</evidence>
<gene>
    <name evidence="2" type="ORF">SAMN05660657_01860</name>
</gene>
<reference evidence="3" key="1">
    <citation type="submission" date="2016-10" db="EMBL/GenBank/DDBJ databases">
        <authorList>
            <person name="Varghese N."/>
            <person name="Submissions S."/>
        </authorList>
    </citation>
    <scope>NUCLEOTIDE SEQUENCE [LARGE SCALE GENOMIC DNA]</scope>
    <source>
        <strain evidence="3">DSM 46136</strain>
    </source>
</reference>
<dbReference type="Proteomes" id="UP000199546">
    <property type="component" value="Unassembled WGS sequence"/>
</dbReference>